<name>A0ABD0MQX3_CIRMR</name>
<feature type="non-terminal residue" evidence="1">
    <location>
        <position position="1"/>
    </location>
</feature>
<sequence>LLHIWPICPIPHLAPGLVSELWPHGQPVSIRRQVVTTDASNLGWSTLLEGNLAAMSAYLLP</sequence>
<keyword evidence="2" id="KW-1185">Reference proteome</keyword>
<organism evidence="1 2">
    <name type="scientific">Cirrhinus mrigala</name>
    <name type="common">Mrigala</name>
    <dbReference type="NCBI Taxonomy" id="683832"/>
    <lineage>
        <taxon>Eukaryota</taxon>
        <taxon>Metazoa</taxon>
        <taxon>Chordata</taxon>
        <taxon>Craniata</taxon>
        <taxon>Vertebrata</taxon>
        <taxon>Euteleostomi</taxon>
        <taxon>Actinopterygii</taxon>
        <taxon>Neopterygii</taxon>
        <taxon>Teleostei</taxon>
        <taxon>Ostariophysi</taxon>
        <taxon>Cypriniformes</taxon>
        <taxon>Cyprinidae</taxon>
        <taxon>Labeoninae</taxon>
        <taxon>Labeonini</taxon>
        <taxon>Cirrhinus</taxon>
    </lineage>
</organism>
<accession>A0ABD0MQX3</accession>
<evidence type="ECO:0000313" key="1">
    <source>
        <dbReference type="EMBL" id="KAL0151389.1"/>
    </source>
</evidence>
<evidence type="ECO:0000313" key="2">
    <source>
        <dbReference type="Proteomes" id="UP001529510"/>
    </source>
</evidence>
<dbReference type="AlphaFoldDB" id="A0ABD0MQX3"/>
<proteinExistence type="predicted"/>
<reference evidence="1 2" key="1">
    <citation type="submission" date="2024-05" db="EMBL/GenBank/DDBJ databases">
        <title>Genome sequencing and assembly of Indian major carp, Cirrhinus mrigala (Hamilton, 1822).</title>
        <authorList>
            <person name="Mohindra V."/>
            <person name="Chowdhury L.M."/>
            <person name="Lal K."/>
            <person name="Jena J.K."/>
        </authorList>
    </citation>
    <scope>NUCLEOTIDE SEQUENCE [LARGE SCALE GENOMIC DNA]</scope>
    <source>
        <strain evidence="1">CM1030</strain>
        <tissue evidence="1">Blood</tissue>
    </source>
</reference>
<dbReference type="Proteomes" id="UP001529510">
    <property type="component" value="Unassembled WGS sequence"/>
</dbReference>
<dbReference type="EMBL" id="JAMKFB020000247">
    <property type="protein sequence ID" value="KAL0151389.1"/>
    <property type="molecule type" value="Genomic_DNA"/>
</dbReference>
<gene>
    <name evidence="1" type="ORF">M9458_053298</name>
</gene>
<protein>
    <submittedName>
        <fullName evidence="1">Uncharacterized protein</fullName>
    </submittedName>
</protein>
<comment type="caution">
    <text evidence="1">The sequence shown here is derived from an EMBL/GenBank/DDBJ whole genome shotgun (WGS) entry which is preliminary data.</text>
</comment>